<accession>A0A3S4J6D1</accession>
<sequence>MCHAANLVTVSLFKSQFKFPDKFALYATAGAGVAKVKVGGWQGNDTREFAGNTQTNFTYSVGAGASYEVINDLTLYATYRYVDMGNIESGRNTFVNARALQDENLRGRLVNNEFVFGVRYVL</sequence>
<dbReference type="InterPro" id="IPR027385">
    <property type="entry name" value="Beta-barrel_OMP"/>
</dbReference>
<dbReference type="Pfam" id="PF13505">
    <property type="entry name" value="OMP_b-brl"/>
    <property type="match status" value="1"/>
</dbReference>
<evidence type="ECO:0000256" key="1">
    <source>
        <dbReference type="ARBA" id="ARBA00022729"/>
    </source>
</evidence>
<dbReference type="Gene3D" id="2.40.160.20">
    <property type="match status" value="1"/>
</dbReference>
<organism evidence="3 4">
    <name type="scientific">Citrobacter koseri</name>
    <name type="common">Citrobacter diversus</name>
    <dbReference type="NCBI Taxonomy" id="545"/>
    <lineage>
        <taxon>Bacteria</taxon>
        <taxon>Pseudomonadati</taxon>
        <taxon>Pseudomonadota</taxon>
        <taxon>Gammaproteobacteria</taxon>
        <taxon>Enterobacterales</taxon>
        <taxon>Enterobacteriaceae</taxon>
        <taxon>Citrobacter</taxon>
    </lineage>
</organism>
<name>A0A3S4J6D1_CITKO</name>
<dbReference type="RefSeq" id="WP_258525179.1">
    <property type="nucleotide sequence ID" value="NZ_CP166747.1"/>
</dbReference>
<dbReference type="EMBL" id="LR134204">
    <property type="protein sequence ID" value="VEB93481.1"/>
    <property type="molecule type" value="Genomic_DNA"/>
</dbReference>
<dbReference type="InterPro" id="IPR011250">
    <property type="entry name" value="OMP/PagP_B-barrel"/>
</dbReference>
<proteinExistence type="predicted"/>
<feature type="domain" description="Outer membrane protein beta-barrel" evidence="2">
    <location>
        <begin position="16"/>
        <end position="118"/>
    </location>
</feature>
<dbReference type="SUPFAM" id="SSF56925">
    <property type="entry name" value="OMPA-like"/>
    <property type="match status" value="1"/>
</dbReference>
<evidence type="ECO:0000313" key="4">
    <source>
        <dbReference type="Proteomes" id="UP000270272"/>
    </source>
</evidence>
<protein>
    <submittedName>
        <fullName evidence="3">Adhesin/invasin protein PagN</fullName>
    </submittedName>
</protein>
<dbReference type="AlphaFoldDB" id="A0A3S4J6D1"/>
<keyword evidence="1" id="KW-0732">Signal</keyword>
<evidence type="ECO:0000259" key="2">
    <source>
        <dbReference type="Pfam" id="PF13505"/>
    </source>
</evidence>
<evidence type="ECO:0000313" key="3">
    <source>
        <dbReference type="EMBL" id="VEB93481.1"/>
    </source>
</evidence>
<gene>
    <name evidence="3" type="primary">pagN</name>
    <name evidence="3" type="ORF">NCTC11075_04375</name>
</gene>
<dbReference type="Proteomes" id="UP000270272">
    <property type="component" value="Chromosome"/>
</dbReference>
<reference evidence="3 4" key="1">
    <citation type="submission" date="2018-12" db="EMBL/GenBank/DDBJ databases">
        <authorList>
            <consortium name="Pathogen Informatics"/>
        </authorList>
    </citation>
    <scope>NUCLEOTIDE SEQUENCE [LARGE SCALE GENOMIC DNA]</scope>
    <source>
        <strain evidence="3 4">NCTC11075</strain>
    </source>
</reference>